<evidence type="ECO:0000259" key="1">
    <source>
        <dbReference type="PROSITE" id="PS50177"/>
    </source>
</evidence>
<gene>
    <name evidence="2" type="ORF">B0A54_13914</name>
</gene>
<dbReference type="OrthoDB" id="25408at2759"/>
<dbReference type="InterPro" id="IPR032710">
    <property type="entry name" value="NTF2-like_dom_sf"/>
</dbReference>
<dbReference type="PROSITE" id="PS50177">
    <property type="entry name" value="NTF2_DOMAIN"/>
    <property type="match status" value="1"/>
</dbReference>
<sequence length="175" mass="19413">MSGRTSSTLTMAAVLTETDYTKLATDIAERFTDTYYSALSGARDSIKTFYVAAIAQDNGRGLPNITYNGELFLDSATFQDRWVKDMPRTHLEAQSLNVHVLNPSIKPTAGMKKKDAARNMSLIVQVSGSMRIGQPKEGPLRGFSDSFVLVPNEELGKQDVGRQWLIQSQTFRFVV</sequence>
<dbReference type="Gene3D" id="3.10.450.50">
    <property type="match status" value="1"/>
</dbReference>
<protein>
    <recommendedName>
        <fullName evidence="1">NTF2 domain-containing protein</fullName>
    </recommendedName>
</protein>
<dbReference type="STRING" id="329885.A0A4V5N720"/>
<comment type="caution">
    <text evidence="2">The sequence shown here is derived from an EMBL/GenBank/DDBJ whole genome shotgun (WGS) entry which is preliminary data.</text>
</comment>
<proteinExistence type="predicted"/>
<evidence type="ECO:0000313" key="3">
    <source>
        <dbReference type="Proteomes" id="UP000310066"/>
    </source>
</evidence>
<name>A0A4V5N720_9PEZI</name>
<evidence type="ECO:0000313" key="2">
    <source>
        <dbReference type="EMBL" id="TKA35119.1"/>
    </source>
</evidence>
<feature type="domain" description="NTF2" evidence="1">
    <location>
        <begin position="27"/>
        <end position="173"/>
    </location>
</feature>
<dbReference type="SUPFAM" id="SSF54427">
    <property type="entry name" value="NTF2-like"/>
    <property type="match status" value="1"/>
</dbReference>
<dbReference type="Proteomes" id="UP000310066">
    <property type="component" value="Unassembled WGS sequence"/>
</dbReference>
<dbReference type="EMBL" id="NAJP01000072">
    <property type="protein sequence ID" value="TKA35119.1"/>
    <property type="molecule type" value="Genomic_DNA"/>
</dbReference>
<dbReference type="InterPro" id="IPR018222">
    <property type="entry name" value="Nuclear_transport_factor_2_euk"/>
</dbReference>
<accession>A0A4V5N720</accession>
<reference evidence="2 3" key="1">
    <citation type="submission" date="2017-03" db="EMBL/GenBank/DDBJ databases">
        <title>Genomes of endolithic fungi from Antarctica.</title>
        <authorList>
            <person name="Coleine C."/>
            <person name="Masonjones S."/>
            <person name="Stajich J.E."/>
        </authorList>
    </citation>
    <scope>NUCLEOTIDE SEQUENCE [LARGE SCALE GENOMIC DNA]</scope>
    <source>
        <strain evidence="2 3">CCFEE 5311</strain>
    </source>
</reference>
<dbReference type="AlphaFoldDB" id="A0A4V5N720"/>
<organism evidence="2 3">
    <name type="scientific">Friedmanniomyces endolithicus</name>
    <dbReference type="NCBI Taxonomy" id="329885"/>
    <lineage>
        <taxon>Eukaryota</taxon>
        <taxon>Fungi</taxon>
        <taxon>Dikarya</taxon>
        <taxon>Ascomycota</taxon>
        <taxon>Pezizomycotina</taxon>
        <taxon>Dothideomycetes</taxon>
        <taxon>Dothideomycetidae</taxon>
        <taxon>Mycosphaerellales</taxon>
        <taxon>Teratosphaeriaceae</taxon>
        <taxon>Friedmanniomyces</taxon>
    </lineage>
</organism>